<dbReference type="Gene3D" id="3.40.50.300">
    <property type="entry name" value="P-loop containing nucleotide triphosphate hydrolases"/>
    <property type="match status" value="1"/>
</dbReference>
<evidence type="ECO:0000313" key="2">
    <source>
        <dbReference type="Proteomes" id="UP001364890"/>
    </source>
</evidence>
<dbReference type="GO" id="GO:0005524">
    <property type="term" value="F:ATP binding"/>
    <property type="evidence" value="ECO:0007669"/>
    <property type="project" value="UniProtKB-KW"/>
</dbReference>
<dbReference type="InterPro" id="IPR027417">
    <property type="entry name" value="P-loop_NTPase"/>
</dbReference>
<dbReference type="Proteomes" id="UP001364890">
    <property type="component" value="Unassembled WGS sequence"/>
</dbReference>
<comment type="caution">
    <text evidence="1">The sequence shown here is derived from an EMBL/GenBank/DDBJ whole genome shotgun (WGS) entry which is preliminary data.</text>
</comment>
<organism evidence="1 2">
    <name type="scientific">Psychrobacillus mangrovi</name>
    <dbReference type="NCBI Taxonomy" id="3117745"/>
    <lineage>
        <taxon>Bacteria</taxon>
        <taxon>Bacillati</taxon>
        <taxon>Bacillota</taxon>
        <taxon>Bacilli</taxon>
        <taxon>Bacillales</taxon>
        <taxon>Bacillaceae</taxon>
        <taxon>Psychrobacillus</taxon>
    </lineage>
</organism>
<evidence type="ECO:0000313" key="1">
    <source>
        <dbReference type="EMBL" id="MEI4770794.1"/>
    </source>
</evidence>
<dbReference type="EMBL" id="JBAWSY010000012">
    <property type="protein sequence ID" value="MEI4770794.1"/>
    <property type="molecule type" value="Genomic_DNA"/>
</dbReference>
<keyword evidence="1" id="KW-0547">Nucleotide-binding</keyword>
<name>A0ABU8F6Z9_9BACI</name>
<reference evidence="1 2" key="1">
    <citation type="submission" date="2024-01" db="EMBL/GenBank/DDBJ databases">
        <title>Seven novel Bacillus-like species.</title>
        <authorList>
            <person name="Liu G."/>
        </authorList>
    </citation>
    <scope>NUCLEOTIDE SEQUENCE [LARGE SCALE GENOMIC DNA]</scope>
    <source>
        <strain evidence="1 2">FJAT-51614</strain>
    </source>
</reference>
<protein>
    <submittedName>
        <fullName evidence="1">ATP-binding protein</fullName>
    </submittedName>
</protein>
<keyword evidence="2" id="KW-1185">Reference proteome</keyword>
<dbReference type="RefSeq" id="WP_336498360.1">
    <property type="nucleotide sequence ID" value="NZ_JBAWSY010000012.1"/>
</dbReference>
<dbReference type="SUPFAM" id="SSF52540">
    <property type="entry name" value="P-loop containing nucleoside triphosphate hydrolases"/>
    <property type="match status" value="1"/>
</dbReference>
<sequence>MFEKFNFDLIYREQDDFTPLVVMMCGVAGSGKTTFSQLLEKEGFVRLSIDEEIWSTNGRYGIDFPIEKIEEYKIDAERKLRNHLIKLIHDKKQVVIDFSFWDRVRRNQYKQLIEKSGGKWQLIYLKVHPDDLRERLKIRNKRFDANAFPISEEILTSYLNGFEAPKGEGEIVIEN</sequence>
<accession>A0ABU8F6Z9</accession>
<keyword evidence="1" id="KW-0067">ATP-binding</keyword>
<proteinExistence type="predicted"/>
<dbReference type="Pfam" id="PF13671">
    <property type="entry name" value="AAA_33"/>
    <property type="match status" value="1"/>
</dbReference>
<gene>
    <name evidence="1" type="ORF">WAX74_14305</name>
</gene>